<comment type="similarity">
    <text evidence="1 2">Belongs to the dTDP-4-dehydrorhamnose reductase family.</text>
</comment>
<dbReference type="InterPro" id="IPR036291">
    <property type="entry name" value="NAD(P)-bd_dom_sf"/>
</dbReference>
<dbReference type="Proteomes" id="UP000243650">
    <property type="component" value="Unassembled WGS sequence"/>
</dbReference>
<comment type="pathway">
    <text evidence="2">Carbohydrate biosynthesis; dTDP-L-rhamnose biosynthesis.</text>
</comment>
<feature type="domain" description="RmlD-like substrate binding" evidence="3">
    <location>
        <begin position="1"/>
        <end position="275"/>
    </location>
</feature>
<dbReference type="GO" id="GO:0019305">
    <property type="term" value="P:dTDP-rhamnose biosynthetic process"/>
    <property type="evidence" value="ECO:0007669"/>
    <property type="project" value="UniProtKB-UniPathway"/>
</dbReference>
<keyword evidence="5" id="KW-1185">Reference proteome</keyword>
<dbReference type="EMBL" id="PVNS01000006">
    <property type="protein sequence ID" value="PRO65841.1"/>
    <property type="molecule type" value="Genomic_DNA"/>
</dbReference>
<evidence type="ECO:0000256" key="2">
    <source>
        <dbReference type="RuleBase" id="RU364082"/>
    </source>
</evidence>
<dbReference type="CDD" id="cd05254">
    <property type="entry name" value="dTDP_HR_like_SDR_e"/>
    <property type="match status" value="1"/>
</dbReference>
<name>A0A2P6MHU0_ALKUR</name>
<reference evidence="4 5" key="1">
    <citation type="submission" date="2018-03" db="EMBL/GenBank/DDBJ databases">
        <title>Bacillus urumqiensis sp. nov., a moderately haloalkaliphilic bacterium isolated from a salt lake.</title>
        <authorList>
            <person name="Zhao B."/>
            <person name="Liao Z."/>
        </authorList>
    </citation>
    <scope>NUCLEOTIDE SEQUENCE [LARGE SCALE GENOMIC DNA]</scope>
    <source>
        <strain evidence="4 5">BZ-SZ-XJ18</strain>
    </source>
</reference>
<dbReference type="Gene3D" id="3.40.50.720">
    <property type="entry name" value="NAD(P)-binding Rossmann-like Domain"/>
    <property type="match status" value="1"/>
</dbReference>
<accession>A0A2P6MHU0</accession>
<evidence type="ECO:0000256" key="1">
    <source>
        <dbReference type="ARBA" id="ARBA00010944"/>
    </source>
</evidence>
<proteinExistence type="inferred from homology"/>
<dbReference type="GO" id="GO:0008831">
    <property type="term" value="F:dTDP-4-dehydrorhamnose reductase activity"/>
    <property type="evidence" value="ECO:0007669"/>
    <property type="project" value="UniProtKB-EC"/>
</dbReference>
<comment type="function">
    <text evidence="2">Catalyzes the reduction of dTDP-6-deoxy-L-lyxo-4-hexulose to yield dTDP-L-rhamnose.</text>
</comment>
<keyword evidence="2" id="KW-0521">NADP</keyword>
<dbReference type="AlphaFoldDB" id="A0A2P6MHU0"/>
<dbReference type="SUPFAM" id="SSF51735">
    <property type="entry name" value="NAD(P)-binding Rossmann-fold domains"/>
    <property type="match status" value="1"/>
</dbReference>
<dbReference type="PANTHER" id="PTHR10491:SF4">
    <property type="entry name" value="METHIONINE ADENOSYLTRANSFERASE 2 SUBUNIT BETA"/>
    <property type="match status" value="1"/>
</dbReference>
<keyword evidence="2" id="KW-0560">Oxidoreductase</keyword>
<comment type="caution">
    <text evidence="4">The sequence shown here is derived from an EMBL/GenBank/DDBJ whole genome shotgun (WGS) entry which is preliminary data.</text>
</comment>
<dbReference type="FunFam" id="3.40.50.720:FF:000159">
    <property type="entry name" value="dTDP-4-dehydrorhamnose reductase"/>
    <property type="match status" value="1"/>
</dbReference>
<gene>
    <name evidence="4" type="primary">rfbD</name>
    <name evidence="4" type="ORF">C6I21_08060</name>
</gene>
<protein>
    <recommendedName>
        <fullName evidence="2">dTDP-4-dehydrorhamnose reductase</fullName>
        <ecNumber evidence="2">1.1.1.133</ecNumber>
    </recommendedName>
</protein>
<dbReference type="InterPro" id="IPR029903">
    <property type="entry name" value="RmlD-like-bd"/>
</dbReference>
<dbReference type="UniPathway" id="UPA00124"/>
<dbReference type="EC" id="1.1.1.133" evidence="2"/>
<dbReference type="OrthoDB" id="9803892at2"/>
<dbReference type="PANTHER" id="PTHR10491">
    <property type="entry name" value="DTDP-4-DEHYDRORHAMNOSE REDUCTASE"/>
    <property type="match status" value="1"/>
</dbReference>
<evidence type="ECO:0000313" key="5">
    <source>
        <dbReference type="Proteomes" id="UP000243650"/>
    </source>
</evidence>
<dbReference type="NCBIfam" id="TIGR01214">
    <property type="entry name" value="rmlD"/>
    <property type="match status" value="1"/>
</dbReference>
<dbReference type="Gene3D" id="3.90.25.10">
    <property type="entry name" value="UDP-galactose 4-epimerase, domain 1"/>
    <property type="match status" value="1"/>
</dbReference>
<dbReference type="InterPro" id="IPR005913">
    <property type="entry name" value="dTDP_dehydrorham_reduct"/>
</dbReference>
<dbReference type="GO" id="GO:0005829">
    <property type="term" value="C:cytosol"/>
    <property type="evidence" value="ECO:0007669"/>
    <property type="project" value="TreeGrafter"/>
</dbReference>
<dbReference type="RefSeq" id="WP_105958937.1">
    <property type="nucleotide sequence ID" value="NZ_PVNS01000006.1"/>
</dbReference>
<evidence type="ECO:0000313" key="4">
    <source>
        <dbReference type="EMBL" id="PRO65841.1"/>
    </source>
</evidence>
<organism evidence="4 5">
    <name type="scientific">Alkalicoccus urumqiensis</name>
    <name type="common">Bacillus urumqiensis</name>
    <dbReference type="NCBI Taxonomy" id="1548213"/>
    <lineage>
        <taxon>Bacteria</taxon>
        <taxon>Bacillati</taxon>
        <taxon>Bacillota</taxon>
        <taxon>Bacilli</taxon>
        <taxon>Bacillales</taxon>
        <taxon>Bacillaceae</taxon>
        <taxon>Alkalicoccus</taxon>
    </lineage>
</organism>
<evidence type="ECO:0000259" key="3">
    <source>
        <dbReference type="Pfam" id="PF04321"/>
    </source>
</evidence>
<sequence length="276" mass="31507">MKVLVTGAGGQVGHDVMNRLQQEQIKCIGTTREELDITDETKTKNVLKKCNPDVVIHCAAYTAVDKAEDEKELCCKVNVQGTRHVAKACKEIDAKMVYISTDYVFNGEGEIPFEVTDQPDPINYYGQTKYEGELEVQDLLEKYFIVRISWVFGENGNNFVKTMLRLGKERGEISVVSDQIGSPTYTYDLAKLLVEMIQTDRFGIYHATNEGYCSWYGFSKEIFRLSGMQVKVNEVASTEYPTPAKRPLNSRMSKEILYKNKLPHWEEGLKHFMNQI</sequence>
<dbReference type="Pfam" id="PF04321">
    <property type="entry name" value="RmlD_sub_bind"/>
    <property type="match status" value="1"/>
</dbReference>